<dbReference type="AlphaFoldDB" id="K1RY68"/>
<feature type="domain" description="Ribosomal RNA large subunit methyltransferase K/L-like methyltransferase" evidence="2">
    <location>
        <begin position="11"/>
        <end position="91"/>
    </location>
</feature>
<dbReference type="InterPro" id="IPR000241">
    <property type="entry name" value="RlmKL-like_Mtase"/>
</dbReference>
<dbReference type="SUPFAM" id="SSF53335">
    <property type="entry name" value="S-adenosyl-L-methionine-dependent methyltransferases"/>
    <property type="match status" value="1"/>
</dbReference>
<proteinExistence type="predicted"/>
<name>K1RY68_9ZZZZ</name>
<organism evidence="3">
    <name type="scientific">human gut metagenome</name>
    <dbReference type="NCBI Taxonomy" id="408170"/>
    <lineage>
        <taxon>unclassified sequences</taxon>
        <taxon>metagenomes</taxon>
        <taxon>organismal metagenomes</taxon>
    </lineage>
</organism>
<protein>
    <submittedName>
        <fullName evidence="3">N6-adenine-specific DNA methylase</fullName>
    </submittedName>
</protein>
<keyword evidence="3" id="KW-0808">Transferase</keyword>
<feature type="non-terminal residue" evidence="3">
    <location>
        <position position="1"/>
    </location>
</feature>
<gene>
    <name evidence="3" type="ORF">LEA_19014</name>
</gene>
<evidence type="ECO:0000313" key="3">
    <source>
        <dbReference type="EMBL" id="EKC48159.1"/>
    </source>
</evidence>
<accession>K1RY68</accession>
<reference evidence="3" key="1">
    <citation type="journal article" date="2013" name="Environ. Microbiol.">
        <title>Microbiota from the distal guts of lean and obese adolescents exhibit partial functional redundancy besides clear differences in community structure.</title>
        <authorList>
            <person name="Ferrer M."/>
            <person name="Ruiz A."/>
            <person name="Lanza F."/>
            <person name="Haange S.B."/>
            <person name="Oberbach A."/>
            <person name="Till H."/>
            <person name="Bargiela R."/>
            <person name="Campoy C."/>
            <person name="Segura M.T."/>
            <person name="Richter M."/>
            <person name="von Bergen M."/>
            <person name="Seifert J."/>
            <person name="Suarez A."/>
        </authorList>
    </citation>
    <scope>NUCLEOTIDE SEQUENCE</scope>
</reference>
<dbReference type="Pfam" id="PF01170">
    <property type="entry name" value="UPF0020"/>
    <property type="match status" value="1"/>
</dbReference>
<dbReference type="PANTHER" id="PTHR47313:SF1">
    <property type="entry name" value="RIBOSOMAL RNA LARGE SUBUNIT METHYLTRANSFERASE K_L"/>
    <property type="match status" value="1"/>
</dbReference>
<dbReference type="InterPro" id="IPR029063">
    <property type="entry name" value="SAM-dependent_MTases_sf"/>
</dbReference>
<dbReference type="GO" id="GO:0070043">
    <property type="term" value="F:rRNA (guanine-N7-)-methyltransferase activity"/>
    <property type="evidence" value="ECO:0007669"/>
    <property type="project" value="TreeGrafter"/>
</dbReference>
<dbReference type="GO" id="GO:0008990">
    <property type="term" value="F:rRNA (guanine-N2-)-methyltransferase activity"/>
    <property type="evidence" value="ECO:0007669"/>
    <property type="project" value="TreeGrafter"/>
</dbReference>
<dbReference type="Gene3D" id="3.40.50.150">
    <property type="entry name" value="Vaccinia Virus protein VP39"/>
    <property type="match status" value="1"/>
</dbReference>
<dbReference type="EMBL" id="AJWY01013064">
    <property type="protein sequence ID" value="EKC48159.1"/>
    <property type="molecule type" value="Genomic_DNA"/>
</dbReference>
<dbReference type="InterPro" id="IPR002052">
    <property type="entry name" value="DNA_methylase_N6_adenine_CS"/>
</dbReference>
<keyword evidence="3" id="KW-0489">Methyltransferase</keyword>
<evidence type="ECO:0000259" key="2">
    <source>
        <dbReference type="Pfam" id="PF01170"/>
    </source>
</evidence>
<feature type="region of interest" description="Disordered" evidence="1">
    <location>
        <begin position="109"/>
        <end position="206"/>
    </location>
</feature>
<dbReference type="PANTHER" id="PTHR47313">
    <property type="entry name" value="RIBOSOMAL RNA LARGE SUBUNIT METHYLTRANSFERASE K/L"/>
    <property type="match status" value="1"/>
</dbReference>
<evidence type="ECO:0000256" key="1">
    <source>
        <dbReference type="SAM" id="MobiDB-lite"/>
    </source>
</evidence>
<dbReference type="PROSITE" id="PS00092">
    <property type="entry name" value="N6_MTASE"/>
    <property type="match status" value="1"/>
</dbReference>
<sequence length="206" mass="24794">GLSKEIILKIQPFQQFEQPKKKDIIITNPPYGERISTNDLLGLYQMIGERLKHSFTGNDAWVLSYREECFDQIGLKPSIKIPLFNGSLECEFRKYQLFNGKFKEFRSENADQEFKPRREEIRPRRNTEKVEYGERRERRSFDNRREGHGEYKGGERRERRSFDDKREGRGDFKRGEHRNFGDRREGRDNFKSSPRKFDDNKEKTEE</sequence>
<comment type="caution">
    <text evidence="3">The sequence shown here is derived from an EMBL/GenBank/DDBJ whole genome shotgun (WGS) entry which is preliminary data.</text>
</comment>
<dbReference type="GO" id="GO:0003676">
    <property type="term" value="F:nucleic acid binding"/>
    <property type="evidence" value="ECO:0007669"/>
    <property type="project" value="InterPro"/>
</dbReference>